<evidence type="ECO:0000256" key="5">
    <source>
        <dbReference type="ARBA" id="ARBA00010185"/>
    </source>
</evidence>
<evidence type="ECO:0000256" key="17">
    <source>
        <dbReference type="ARBA" id="ARBA00023264"/>
    </source>
</evidence>
<comment type="caution">
    <text evidence="20">The sequence shown here is derived from an EMBL/GenBank/DDBJ whole genome shotgun (WGS) entry which is preliminary data.</text>
</comment>
<feature type="transmembrane region" description="Helical" evidence="19">
    <location>
        <begin position="21"/>
        <end position="39"/>
    </location>
</feature>
<name>A0ABQ6P9Z6_9SPHN</name>
<keyword evidence="17" id="KW-1208">Phospholipid metabolism</keyword>
<keyword evidence="12 18" id="KW-0548">Nucleotidyltransferase</keyword>
<feature type="transmembrane region" description="Helical" evidence="19">
    <location>
        <begin position="97"/>
        <end position="115"/>
    </location>
</feature>
<evidence type="ECO:0000256" key="1">
    <source>
        <dbReference type="ARBA" id="ARBA00001698"/>
    </source>
</evidence>
<gene>
    <name evidence="20" type="ORF">NUTIK01_28400</name>
</gene>
<evidence type="ECO:0000256" key="6">
    <source>
        <dbReference type="ARBA" id="ARBA00012487"/>
    </source>
</evidence>
<evidence type="ECO:0000256" key="8">
    <source>
        <dbReference type="ARBA" id="ARBA00022475"/>
    </source>
</evidence>
<reference evidence="20 21" key="1">
    <citation type="submission" date="2023-06" db="EMBL/GenBank/DDBJ databases">
        <title>Draft genome sequence of Novosphingobium sp. strain IK01.</title>
        <authorList>
            <person name="Hatamoto M."/>
            <person name="Ikarashi T."/>
            <person name="Yamaguchi T."/>
        </authorList>
    </citation>
    <scope>NUCLEOTIDE SEQUENCE [LARGE SCALE GENOMIC DNA]</scope>
    <source>
        <strain evidence="20 21">IK01</strain>
    </source>
</reference>
<keyword evidence="11 18" id="KW-0812">Transmembrane</keyword>
<evidence type="ECO:0000256" key="15">
    <source>
        <dbReference type="ARBA" id="ARBA00023136"/>
    </source>
</evidence>
<evidence type="ECO:0000256" key="18">
    <source>
        <dbReference type="RuleBase" id="RU003938"/>
    </source>
</evidence>
<evidence type="ECO:0000256" key="12">
    <source>
        <dbReference type="ARBA" id="ARBA00022695"/>
    </source>
</evidence>
<dbReference type="EMBL" id="BTFW01000001">
    <property type="protein sequence ID" value="GMM62063.1"/>
    <property type="molecule type" value="Genomic_DNA"/>
</dbReference>
<keyword evidence="10 18" id="KW-0808">Transferase</keyword>
<dbReference type="PANTHER" id="PTHR46382:SF1">
    <property type="entry name" value="PHOSPHATIDATE CYTIDYLYLTRANSFERASE"/>
    <property type="match status" value="1"/>
</dbReference>
<comment type="similarity">
    <text evidence="5 18">Belongs to the CDS family.</text>
</comment>
<keyword evidence="15 19" id="KW-0472">Membrane</keyword>
<evidence type="ECO:0000256" key="3">
    <source>
        <dbReference type="ARBA" id="ARBA00005119"/>
    </source>
</evidence>
<proteinExistence type="inferred from homology"/>
<evidence type="ECO:0000256" key="9">
    <source>
        <dbReference type="ARBA" id="ARBA00022516"/>
    </source>
</evidence>
<organism evidence="20 21">
    <name type="scientific">Novosphingobium pituita</name>
    <dbReference type="NCBI Taxonomy" id="3056842"/>
    <lineage>
        <taxon>Bacteria</taxon>
        <taxon>Pseudomonadati</taxon>
        <taxon>Pseudomonadota</taxon>
        <taxon>Alphaproteobacteria</taxon>
        <taxon>Sphingomonadales</taxon>
        <taxon>Sphingomonadaceae</taxon>
        <taxon>Novosphingobium</taxon>
    </lineage>
</organism>
<evidence type="ECO:0000256" key="14">
    <source>
        <dbReference type="ARBA" id="ARBA00023098"/>
    </source>
</evidence>
<evidence type="ECO:0000256" key="7">
    <source>
        <dbReference type="ARBA" id="ARBA00019373"/>
    </source>
</evidence>
<comment type="pathway">
    <text evidence="4">Lipid metabolism.</text>
</comment>
<comment type="catalytic activity">
    <reaction evidence="1 18">
        <text>a 1,2-diacyl-sn-glycero-3-phosphate + CTP + H(+) = a CDP-1,2-diacyl-sn-glycerol + diphosphate</text>
        <dbReference type="Rhea" id="RHEA:16229"/>
        <dbReference type="ChEBI" id="CHEBI:15378"/>
        <dbReference type="ChEBI" id="CHEBI:33019"/>
        <dbReference type="ChEBI" id="CHEBI:37563"/>
        <dbReference type="ChEBI" id="CHEBI:58332"/>
        <dbReference type="ChEBI" id="CHEBI:58608"/>
        <dbReference type="EC" id="2.7.7.41"/>
    </reaction>
</comment>
<dbReference type="InterPro" id="IPR000374">
    <property type="entry name" value="PC_trans"/>
</dbReference>
<evidence type="ECO:0000256" key="11">
    <source>
        <dbReference type="ARBA" id="ARBA00022692"/>
    </source>
</evidence>
<dbReference type="Pfam" id="PF01148">
    <property type="entry name" value="CTP_transf_1"/>
    <property type="match status" value="1"/>
</dbReference>
<evidence type="ECO:0000313" key="21">
    <source>
        <dbReference type="Proteomes" id="UP001187221"/>
    </source>
</evidence>
<feature type="transmembrane region" description="Helical" evidence="19">
    <location>
        <begin position="171"/>
        <end position="194"/>
    </location>
</feature>
<evidence type="ECO:0000256" key="2">
    <source>
        <dbReference type="ARBA" id="ARBA00004651"/>
    </source>
</evidence>
<keyword evidence="14" id="KW-0443">Lipid metabolism</keyword>
<dbReference type="EC" id="2.7.7.41" evidence="6 18"/>
<feature type="transmembrane region" description="Helical" evidence="19">
    <location>
        <begin position="74"/>
        <end position="91"/>
    </location>
</feature>
<comment type="pathway">
    <text evidence="3 18">Phospholipid metabolism; CDP-diacylglycerol biosynthesis; CDP-diacylglycerol from sn-glycerol 3-phosphate: step 3/3.</text>
</comment>
<dbReference type="Proteomes" id="UP001187221">
    <property type="component" value="Unassembled WGS sequence"/>
</dbReference>
<protein>
    <recommendedName>
        <fullName evidence="7 18">Phosphatidate cytidylyltransferase</fullName>
        <ecNumber evidence="6 18">2.7.7.41</ecNumber>
    </recommendedName>
</protein>
<evidence type="ECO:0000256" key="4">
    <source>
        <dbReference type="ARBA" id="ARBA00005189"/>
    </source>
</evidence>
<keyword evidence="9" id="KW-0444">Lipid biosynthesis</keyword>
<evidence type="ECO:0000256" key="13">
    <source>
        <dbReference type="ARBA" id="ARBA00022989"/>
    </source>
</evidence>
<dbReference type="PROSITE" id="PS01315">
    <property type="entry name" value="CDS"/>
    <property type="match status" value="1"/>
</dbReference>
<comment type="subcellular location">
    <subcellularLocation>
        <location evidence="2">Cell membrane</location>
        <topology evidence="2">Multi-pass membrane protein</topology>
    </subcellularLocation>
</comment>
<feature type="transmembrane region" description="Helical" evidence="19">
    <location>
        <begin position="45"/>
        <end position="62"/>
    </location>
</feature>
<evidence type="ECO:0000313" key="20">
    <source>
        <dbReference type="EMBL" id="GMM62063.1"/>
    </source>
</evidence>
<keyword evidence="13 19" id="KW-1133">Transmembrane helix</keyword>
<keyword evidence="21" id="KW-1185">Reference proteome</keyword>
<evidence type="ECO:0000256" key="16">
    <source>
        <dbReference type="ARBA" id="ARBA00023209"/>
    </source>
</evidence>
<dbReference type="GO" id="GO:0016779">
    <property type="term" value="F:nucleotidyltransferase activity"/>
    <property type="evidence" value="ECO:0007669"/>
    <property type="project" value="UniProtKB-KW"/>
</dbReference>
<sequence>MDDKPAAAAPAAKRSDLPVRLASAVVMLAVAGLAVWRGGLVLDGFIALVALVVYGEYVRLVARVARDPARMTAAVISGACYIGWGALALIVMPSPMLIVVMGLVICTDTGAYFTGRALGGPKIAPSISPSKTWSGLAGGMAAAGLWMGLMTLGGAWMLSALGPTGPSLTQAFHTANVGVAAIVGAILAVAAQAGDFYESWLKRRAGVKDSSRLIPGHGGFFDRVDGLLPVAIIVGTAWAMGATV</sequence>
<accession>A0ABQ6P9Z6</accession>
<keyword evidence="8" id="KW-1003">Cell membrane</keyword>
<evidence type="ECO:0000256" key="10">
    <source>
        <dbReference type="ARBA" id="ARBA00022679"/>
    </source>
</evidence>
<dbReference type="PANTHER" id="PTHR46382">
    <property type="entry name" value="PHOSPHATIDATE CYTIDYLYLTRANSFERASE"/>
    <property type="match status" value="1"/>
</dbReference>
<keyword evidence="16" id="KW-0594">Phospholipid biosynthesis</keyword>
<evidence type="ECO:0000256" key="19">
    <source>
        <dbReference type="SAM" id="Phobius"/>
    </source>
</evidence>
<feature type="transmembrane region" description="Helical" evidence="19">
    <location>
        <begin position="136"/>
        <end position="159"/>
    </location>
</feature>